<evidence type="ECO:0000256" key="2">
    <source>
        <dbReference type="ARBA" id="ARBA00022679"/>
    </source>
</evidence>
<dbReference type="PANTHER" id="PTHR43861:SF1">
    <property type="entry name" value="TRANS-ACONITATE 2-METHYLTRANSFERASE"/>
    <property type="match status" value="1"/>
</dbReference>
<reference evidence="4 5" key="1">
    <citation type="journal article" date="2023" name="G3 (Bethesda)">
        <title>A chromosome-level genome assembly of Zasmidium syzygii isolated from banana leaves.</title>
        <authorList>
            <person name="van Westerhoven A.C."/>
            <person name="Mehrabi R."/>
            <person name="Talebi R."/>
            <person name="Steentjes M.B.F."/>
            <person name="Corcolon B."/>
            <person name="Chong P.A."/>
            <person name="Kema G.H.J."/>
            <person name="Seidl M.F."/>
        </authorList>
    </citation>
    <scope>NUCLEOTIDE SEQUENCE [LARGE SCALE GENOMIC DNA]</scope>
    <source>
        <strain evidence="4 5">P124</strain>
    </source>
</reference>
<accession>A0ABR0EDZ1</accession>
<name>A0ABR0EDZ1_ZASCE</name>
<sequence>MANANSDLSADKKIVQDGYDKMAEKYDDWTREEPRFRKHYTEILIKNLPANATVLEIGCGAGAPVLEMFANSGAKVLANDISTAMIELAKKRCPDATFMPGDMTALDIAPSSLHAVAAFFSIIHLPREEQPGMLSKIHGWLADGGMTAFTLACMDASEIRSTFFGQDMFWSSFDVKSSKAMVQAAGFQILEAEVLEDGKDRDPDDPDHGVQFLWILAKKPEAVA</sequence>
<evidence type="ECO:0000259" key="3">
    <source>
        <dbReference type="Pfam" id="PF13649"/>
    </source>
</evidence>
<keyword evidence="5" id="KW-1185">Reference proteome</keyword>
<gene>
    <name evidence="4" type="ORF">PRZ48_009991</name>
</gene>
<dbReference type="EMBL" id="JAXOVC010000007">
    <property type="protein sequence ID" value="KAK4499476.1"/>
    <property type="molecule type" value="Genomic_DNA"/>
</dbReference>
<keyword evidence="1" id="KW-0489">Methyltransferase</keyword>
<dbReference type="Pfam" id="PF13649">
    <property type="entry name" value="Methyltransf_25"/>
    <property type="match status" value="1"/>
</dbReference>
<protein>
    <recommendedName>
        <fullName evidence="3">Methyltransferase domain-containing protein</fullName>
    </recommendedName>
</protein>
<dbReference type="Proteomes" id="UP001305779">
    <property type="component" value="Unassembled WGS sequence"/>
</dbReference>
<dbReference type="InterPro" id="IPR029063">
    <property type="entry name" value="SAM-dependent_MTases_sf"/>
</dbReference>
<evidence type="ECO:0000313" key="5">
    <source>
        <dbReference type="Proteomes" id="UP001305779"/>
    </source>
</evidence>
<dbReference type="PANTHER" id="PTHR43861">
    <property type="entry name" value="TRANS-ACONITATE 2-METHYLTRANSFERASE-RELATED"/>
    <property type="match status" value="1"/>
</dbReference>
<proteinExistence type="predicted"/>
<evidence type="ECO:0000256" key="1">
    <source>
        <dbReference type="ARBA" id="ARBA00022603"/>
    </source>
</evidence>
<organism evidence="4 5">
    <name type="scientific">Zasmidium cellare</name>
    <name type="common">Wine cellar mold</name>
    <name type="synonym">Racodium cellare</name>
    <dbReference type="NCBI Taxonomy" id="395010"/>
    <lineage>
        <taxon>Eukaryota</taxon>
        <taxon>Fungi</taxon>
        <taxon>Dikarya</taxon>
        <taxon>Ascomycota</taxon>
        <taxon>Pezizomycotina</taxon>
        <taxon>Dothideomycetes</taxon>
        <taxon>Dothideomycetidae</taxon>
        <taxon>Mycosphaerellales</taxon>
        <taxon>Mycosphaerellaceae</taxon>
        <taxon>Zasmidium</taxon>
    </lineage>
</organism>
<evidence type="ECO:0000313" key="4">
    <source>
        <dbReference type="EMBL" id="KAK4499476.1"/>
    </source>
</evidence>
<feature type="domain" description="Methyltransferase" evidence="3">
    <location>
        <begin position="54"/>
        <end position="145"/>
    </location>
</feature>
<keyword evidence="2" id="KW-0808">Transferase</keyword>
<dbReference type="SUPFAM" id="SSF53335">
    <property type="entry name" value="S-adenosyl-L-methionine-dependent methyltransferases"/>
    <property type="match status" value="1"/>
</dbReference>
<comment type="caution">
    <text evidence="4">The sequence shown here is derived from an EMBL/GenBank/DDBJ whole genome shotgun (WGS) entry which is preliminary data.</text>
</comment>
<dbReference type="Gene3D" id="3.40.50.150">
    <property type="entry name" value="Vaccinia Virus protein VP39"/>
    <property type="match status" value="1"/>
</dbReference>
<dbReference type="CDD" id="cd02440">
    <property type="entry name" value="AdoMet_MTases"/>
    <property type="match status" value="1"/>
</dbReference>
<dbReference type="InterPro" id="IPR041698">
    <property type="entry name" value="Methyltransf_25"/>
</dbReference>